<evidence type="ECO:0000313" key="3">
    <source>
        <dbReference type="EMBL" id="OAF17166.1"/>
    </source>
</evidence>
<dbReference type="EMBL" id="LSEF01000047">
    <property type="protein sequence ID" value="OAF17166.1"/>
    <property type="molecule type" value="Genomic_DNA"/>
</dbReference>
<evidence type="ECO:0000256" key="2">
    <source>
        <dbReference type="RuleBase" id="RU003707"/>
    </source>
</evidence>
<accession>A0A176ZBJ2</accession>
<protein>
    <submittedName>
        <fullName evidence="3">Enoyl-CoA hydratase</fullName>
    </submittedName>
</protein>
<name>A0A176ZBJ2_9BRAD</name>
<dbReference type="PANTHER" id="PTHR43802:SF1">
    <property type="entry name" value="IP11341P-RELATED"/>
    <property type="match status" value="1"/>
</dbReference>
<comment type="caution">
    <text evidence="3">The sequence shown here is derived from an EMBL/GenBank/DDBJ whole genome shotgun (WGS) entry which is preliminary data.</text>
</comment>
<sequence>MSIYKDIGVEKVGHVGTIEIRRPPLNFFDISLINQIADALDEFDRDIEIRASVLSAQGKAFCAGANFNDPARQEQEARAADKTAKGDPADSLGPINHLYIQAVRIFRAKKPIVAAVQGAAIGGGLGLAVSADFRVTCPEARFSANFTKLGFHPGFGLTVTLPELIGKNNAELMFYTSRRVTGEEAYKWGLANELVPQDQVKSAAMKLAGEIAECSPLGLVSTRATMRQGLADRVMAATNHELGEQTRLRATEDFKEGVKATEERRAANFKGR</sequence>
<dbReference type="PANTHER" id="PTHR43802">
    <property type="entry name" value="ENOYL-COA HYDRATASE"/>
    <property type="match status" value="1"/>
</dbReference>
<reference evidence="3 4" key="1">
    <citation type="submission" date="2016-02" db="EMBL/GenBank/DDBJ databases">
        <title>Draft genome sequence of the strain BR 10247T Bradyrhizobium neotropicale isolated from nodules of Centrolobium paraense.</title>
        <authorList>
            <person name="Simoes-Araujo J.L."/>
            <person name="Barauna A.C."/>
            <person name="Silva K."/>
            <person name="Zilli J.E."/>
        </authorList>
    </citation>
    <scope>NUCLEOTIDE SEQUENCE [LARGE SCALE GENOMIC DNA]</scope>
    <source>
        <strain evidence="3 4">BR 10247</strain>
    </source>
</reference>
<dbReference type="InterPro" id="IPR018376">
    <property type="entry name" value="Enoyl-CoA_hyd/isom_CS"/>
</dbReference>
<dbReference type="CDD" id="cd06558">
    <property type="entry name" value="crotonase-like"/>
    <property type="match status" value="1"/>
</dbReference>
<evidence type="ECO:0000256" key="1">
    <source>
        <dbReference type="ARBA" id="ARBA00005254"/>
    </source>
</evidence>
<dbReference type="Proteomes" id="UP000077173">
    <property type="component" value="Unassembled WGS sequence"/>
</dbReference>
<dbReference type="AlphaFoldDB" id="A0A176ZBJ2"/>
<keyword evidence="4" id="KW-1185">Reference proteome</keyword>
<dbReference type="Gene3D" id="3.90.226.10">
    <property type="entry name" value="2-enoyl-CoA Hydratase, Chain A, domain 1"/>
    <property type="match status" value="1"/>
</dbReference>
<dbReference type="InterPro" id="IPR029045">
    <property type="entry name" value="ClpP/crotonase-like_dom_sf"/>
</dbReference>
<dbReference type="GO" id="GO:0003824">
    <property type="term" value="F:catalytic activity"/>
    <property type="evidence" value="ECO:0007669"/>
    <property type="project" value="InterPro"/>
</dbReference>
<proteinExistence type="inferred from homology"/>
<dbReference type="PROSITE" id="PS00166">
    <property type="entry name" value="ENOYL_COA_HYDRATASE"/>
    <property type="match status" value="1"/>
</dbReference>
<dbReference type="SUPFAM" id="SSF52096">
    <property type="entry name" value="ClpP/crotonase"/>
    <property type="match status" value="1"/>
</dbReference>
<organism evidence="3 4">
    <name type="scientific">Bradyrhizobium neotropicale</name>
    <dbReference type="NCBI Taxonomy" id="1497615"/>
    <lineage>
        <taxon>Bacteria</taxon>
        <taxon>Pseudomonadati</taxon>
        <taxon>Pseudomonadota</taxon>
        <taxon>Alphaproteobacteria</taxon>
        <taxon>Hyphomicrobiales</taxon>
        <taxon>Nitrobacteraceae</taxon>
        <taxon>Bradyrhizobium</taxon>
    </lineage>
</organism>
<gene>
    <name evidence="3" type="ORF">AXW67_10230</name>
</gene>
<dbReference type="RefSeq" id="WP_063678588.1">
    <property type="nucleotide sequence ID" value="NZ_LSEF01000047.1"/>
</dbReference>
<comment type="similarity">
    <text evidence="1 2">Belongs to the enoyl-CoA hydratase/isomerase family.</text>
</comment>
<dbReference type="Pfam" id="PF00378">
    <property type="entry name" value="ECH_1"/>
    <property type="match status" value="1"/>
</dbReference>
<evidence type="ECO:0000313" key="4">
    <source>
        <dbReference type="Proteomes" id="UP000077173"/>
    </source>
</evidence>
<dbReference type="InterPro" id="IPR001753">
    <property type="entry name" value="Enoyl-CoA_hydra/iso"/>
</dbReference>